<dbReference type="PROSITE" id="PS51194">
    <property type="entry name" value="HELICASE_CTER"/>
    <property type="match status" value="1"/>
</dbReference>
<evidence type="ECO:0000256" key="1">
    <source>
        <dbReference type="ARBA" id="ARBA00004123"/>
    </source>
</evidence>
<evidence type="ECO:0000256" key="5">
    <source>
        <dbReference type="ARBA" id="ARBA00022840"/>
    </source>
</evidence>
<dbReference type="SMART" id="SM00490">
    <property type="entry name" value="HELICc"/>
    <property type="match status" value="1"/>
</dbReference>
<dbReference type="PANTHER" id="PTHR45623">
    <property type="entry name" value="CHROMODOMAIN-HELICASE-DNA-BINDING PROTEIN 3-RELATED-RELATED"/>
    <property type="match status" value="1"/>
</dbReference>
<dbReference type="InterPro" id="IPR023780">
    <property type="entry name" value="Chromo_domain"/>
</dbReference>
<dbReference type="InterPro" id="IPR000330">
    <property type="entry name" value="SNF2_N"/>
</dbReference>
<evidence type="ECO:0000256" key="2">
    <source>
        <dbReference type="ARBA" id="ARBA00022737"/>
    </source>
</evidence>
<feature type="domain" description="Chromo" evidence="8">
    <location>
        <begin position="156"/>
        <end position="206"/>
    </location>
</feature>
<protein>
    <submittedName>
        <fullName evidence="11">SNF2 family N-terminal domain containing protein</fullName>
    </submittedName>
</protein>
<dbReference type="PANTHER" id="PTHR45623:SF11">
    <property type="entry name" value="KISMET, ISOFORM C"/>
    <property type="match status" value="1"/>
</dbReference>
<dbReference type="VEuPathDB" id="TrichDB:TVAG_382210"/>
<name>A2FNE0_TRIV3</name>
<dbReference type="STRING" id="5722.A2FNE0"/>
<dbReference type="GO" id="GO:0140658">
    <property type="term" value="F:ATP-dependent chromatin remodeler activity"/>
    <property type="evidence" value="ECO:0000318"/>
    <property type="project" value="GO_Central"/>
</dbReference>
<keyword evidence="6" id="KW-0539">Nucleus</keyword>
<dbReference type="InterPro" id="IPR014001">
    <property type="entry name" value="Helicase_ATP-bd"/>
</dbReference>
<dbReference type="eggNOG" id="KOG0384">
    <property type="taxonomic scope" value="Eukaryota"/>
</dbReference>
<dbReference type="PROSITE" id="PS51542">
    <property type="entry name" value="FYRN"/>
    <property type="match status" value="1"/>
</dbReference>
<dbReference type="Gene3D" id="3.30.160.360">
    <property type="match status" value="1"/>
</dbReference>
<gene>
    <name evidence="11" type="ORF">TVAG_382210</name>
</gene>
<reference evidence="11" key="1">
    <citation type="submission" date="2006-10" db="EMBL/GenBank/DDBJ databases">
        <authorList>
            <person name="Amadeo P."/>
            <person name="Zhao Q."/>
            <person name="Wortman J."/>
            <person name="Fraser-Liggett C."/>
            <person name="Carlton J."/>
        </authorList>
    </citation>
    <scope>NUCLEOTIDE SEQUENCE</scope>
    <source>
        <strain evidence="11">G3</strain>
    </source>
</reference>
<keyword evidence="5" id="KW-0067">ATP-binding</keyword>
<dbReference type="GO" id="GO:0003682">
    <property type="term" value="F:chromatin binding"/>
    <property type="evidence" value="ECO:0000318"/>
    <property type="project" value="GO_Central"/>
</dbReference>
<dbReference type="SUPFAM" id="SSF54160">
    <property type="entry name" value="Chromo domain-like"/>
    <property type="match status" value="2"/>
</dbReference>
<evidence type="ECO:0000256" key="4">
    <source>
        <dbReference type="ARBA" id="ARBA00022801"/>
    </source>
</evidence>
<dbReference type="RefSeq" id="XP_001306506.1">
    <property type="nucleotide sequence ID" value="XM_001306505.1"/>
</dbReference>
<dbReference type="CDD" id="cd18793">
    <property type="entry name" value="SF2_C_SNF"/>
    <property type="match status" value="1"/>
</dbReference>
<dbReference type="Gene3D" id="3.40.50.300">
    <property type="entry name" value="P-loop containing nucleotide triphosphate hydrolases"/>
    <property type="match status" value="1"/>
</dbReference>
<feature type="compositionally biased region" description="Acidic residues" evidence="7">
    <location>
        <begin position="58"/>
        <end position="70"/>
    </location>
</feature>
<dbReference type="InParanoid" id="A2FNE0"/>
<dbReference type="KEGG" id="tva:4751296"/>
<evidence type="ECO:0000256" key="6">
    <source>
        <dbReference type="ARBA" id="ARBA00023242"/>
    </source>
</evidence>
<dbReference type="GO" id="GO:0003677">
    <property type="term" value="F:DNA binding"/>
    <property type="evidence" value="ECO:0000318"/>
    <property type="project" value="GO_Central"/>
</dbReference>
<dbReference type="GO" id="GO:0005524">
    <property type="term" value="F:ATP binding"/>
    <property type="evidence" value="ECO:0007669"/>
    <property type="project" value="UniProtKB-KW"/>
</dbReference>
<feature type="region of interest" description="Disordered" evidence="7">
    <location>
        <begin position="1"/>
        <end position="70"/>
    </location>
</feature>
<evidence type="ECO:0000256" key="3">
    <source>
        <dbReference type="ARBA" id="ARBA00022741"/>
    </source>
</evidence>
<feature type="domain" description="Helicase C-terminal" evidence="10">
    <location>
        <begin position="578"/>
        <end position="733"/>
    </location>
</feature>
<dbReference type="Pfam" id="PF00176">
    <property type="entry name" value="SNF2-rel_dom"/>
    <property type="match status" value="1"/>
</dbReference>
<dbReference type="Gene3D" id="3.40.50.10810">
    <property type="entry name" value="Tandem AAA-ATPase domain"/>
    <property type="match status" value="1"/>
</dbReference>
<dbReference type="PROSITE" id="PS51543">
    <property type="entry name" value="FYRC"/>
    <property type="match status" value="1"/>
</dbReference>
<sequence length="1366" mass="157053">MSRRRSKRSNYYGDDDDEFDPSYYSPPKSKRHSKHVISYEESNSSDSLSESDFIDGSTTDDDEITEEEETKELIPQTILGKKNLPETEETQYYVKFQGLSYIHCKYLTSLDLSVSIPGKNALSRFNQRLQRMDLVKSDGVSDLLAFEDKDPQADYFLVDRIIGERTTSKGASLVRVKWQSLGYDESTWEKIEDVQCDKEIAEYHERINKSNHSKIPSRWKRPPNTNYKEYKTYPESKDKFSLRDYQVIGVNWLRFCYYNKRNSILGDEMGLGKTAQIVSTLNILSKDENINGPFLIIAPLSTLPHWQSEFKKWSNLNSIIYHGSPESLQIINDTEIRVKDDKGKSLKGFVGFDVLITNYDTVVNQSKELQEIDWQYLVVDEGHRLKNRNSLLYKTLQLFNFVHCTLLTGTPIQNNVDELYSLLSFIDKENFNSSEEFDEKFGNMTNSEQVDELKKLIKPYILRRHKSDVDNSILPKTETIIDVELTRQQKKIYKALISENREVLMKKLTKNSIPSLNSLATELRKVCNHPYLIKGAEDSILEEFQNKFDKNSIKSDKNLTKSDIEIEAMINCSGKLILIDKLLPKLKQKNEKVLIFSQWTHILDILEDYLRYISFNYERLDGSVKPSDRQTAIDRFKDNANSFVFLISTKAGGVGINLTTASTVILFDSDWNPQNDLQAEARCHRIGQTKEVKVYRLVTRNTYESKMVEVSCKKMFLEHVIFDGLNSNSDKLSAKEIEEMLRTGINDIFGSDDKEVDKFCESDIDQILSRPSKIQNKLNLTSDSVFSKATFEVDDNGPKMDAADFWQKVLPHDESEKVISQSDYDRHCKFMSNDTKINDLTLNSAVDSIIDRGFQGKEGEFQVLSRAASCYKSFTDSDKELVCEIIGEIPEEEIYGLNPADARITRKHELIVEGFLFFRKLNMALNFIQDKNDWPIIIPSIGEPEEEYSIMLCLARNGWNNLQKAINDEIYLVKKKNLPKRSDLKPKILKICEKIGYSNKDIEYLEPKEWLEKNFTQQIMDQRRFKVIFDSLLMYGISKTENELDLKSFCEKIGIEYDETNKNLTEEIYDKIEKKDESLKSVTSNIDESKEIIDNFTKIHETNAKIINREGYFSQNNTLPDWWNSNHSKCFISGMSKFGITRLSLFLIDASSPFLGIIPSKIIKSLQNDAKMEDELCHVVKPSKPSPLSFLYDMDDKSRISFASKICDTFCIGENPKSDDNYPSCPFSAGDSLTIENFGQIYDGEGYSGRLTPYPVGFRSERKFRVTGSKRCSQNFRSEITEGPIFVVTLLGKNGEKVLSRGVSPSDAWSKAIDKICRSEGIDPRKTKFSGSQLFGLTVPCVYKVIKSMESDLKSAKMSKENSINF</sequence>
<dbReference type="Pfam" id="PF05965">
    <property type="entry name" value="FYRC"/>
    <property type="match status" value="1"/>
</dbReference>
<dbReference type="InterPro" id="IPR049730">
    <property type="entry name" value="SNF2/RAD54-like_C"/>
</dbReference>
<dbReference type="InterPro" id="IPR003889">
    <property type="entry name" value="FYrich_C"/>
</dbReference>
<evidence type="ECO:0000313" key="12">
    <source>
        <dbReference type="Proteomes" id="UP000001542"/>
    </source>
</evidence>
<dbReference type="CDD" id="cd18659">
    <property type="entry name" value="CD2_tandem"/>
    <property type="match status" value="1"/>
</dbReference>
<accession>A2FNE0</accession>
<proteinExistence type="predicted"/>
<dbReference type="SUPFAM" id="SSF52540">
    <property type="entry name" value="P-loop containing nucleoside triphosphate hydrolases"/>
    <property type="match status" value="2"/>
</dbReference>
<dbReference type="GO" id="GO:0005634">
    <property type="term" value="C:nucleus"/>
    <property type="evidence" value="ECO:0000318"/>
    <property type="project" value="GO_Central"/>
</dbReference>
<dbReference type="PROSITE" id="PS51192">
    <property type="entry name" value="HELICASE_ATP_BIND_1"/>
    <property type="match status" value="1"/>
</dbReference>
<evidence type="ECO:0000259" key="9">
    <source>
        <dbReference type="PROSITE" id="PS51192"/>
    </source>
</evidence>
<feature type="domain" description="Helicase ATP-binding" evidence="9">
    <location>
        <begin position="254"/>
        <end position="429"/>
    </location>
</feature>
<keyword evidence="4" id="KW-0378">Hydrolase</keyword>
<feature type="compositionally biased region" description="Low complexity" evidence="7">
    <location>
        <begin position="39"/>
        <end position="51"/>
    </location>
</feature>
<dbReference type="EMBL" id="DS113904">
    <property type="protein sequence ID" value="EAX93576.1"/>
    <property type="molecule type" value="Genomic_DNA"/>
</dbReference>
<dbReference type="SMART" id="SM00487">
    <property type="entry name" value="DEXDc"/>
    <property type="match status" value="1"/>
</dbReference>
<dbReference type="VEuPathDB" id="TrichDB:TVAGG3_0035380"/>
<evidence type="ECO:0000313" key="11">
    <source>
        <dbReference type="EMBL" id="EAX93576.1"/>
    </source>
</evidence>
<dbReference type="GO" id="GO:0042393">
    <property type="term" value="F:histone binding"/>
    <property type="evidence" value="ECO:0000318"/>
    <property type="project" value="GO_Central"/>
</dbReference>
<organism evidence="11 12">
    <name type="scientific">Trichomonas vaginalis (strain ATCC PRA-98 / G3)</name>
    <dbReference type="NCBI Taxonomy" id="412133"/>
    <lineage>
        <taxon>Eukaryota</taxon>
        <taxon>Metamonada</taxon>
        <taxon>Parabasalia</taxon>
        <taxon>Trichomonadida</taxon>
        <taxon>Trichomonadidae</taxon>
        <taxon>Trichomonas</taxon>
    </lineage>
</organism>
<dbReference type="InterPro" id="IPR003888">
    <property type="entry name" value="FYrich_N"/>
</dbReference>
<dbReference type="GO" id="GO:0006338">
    <property type="term" value="P:chromatin remodeling"/>
    <property type="evidence" value="ECO:0000318"/>
    <property type="project" value="GO_Central"/>
</dbReference>
<dbReference type="OrthoDB" id="5857104at2759"/>
<dbReference type="InterPro" id="IPR016197">
    <property type="entry name" value="Chromo-like_dom_sf"/>
</dbReference>
<dbReference type="PROSITE" id="PS50013">
    <property type="entry name" value="CHROMO_2"/>
    <property type="match status" value="1"/>
</dbReference>
<dbReference type="InterPro" id="IPR027417">
    <property type="entry name" value="P-loop_NTPase"/>
</dbReference>
<evidence type="ECO:0000256" key="7">
    <source>
        <dbReference type="SAM" id="MobiDB-lite"/>
    </source>
</evidence>
<dbReference type="Gene3D" id="2.40.50.40">
    <property type="match status" value="2"/>
</dbReference>
<evidence type="ECO:0000259" key="10">
    <source>
        <dbReference type="PROSITE" id="PS51194"/>
    </source>
</evidence>
<dbReference type="Proteomes" id="UP000001542">
    <property type="component" value="Unassembled WGS sequence"/>
</dbReference>
<dbReference type="SMR" id="A2FNE0"/>
<dbReference type="GO" id="GO:0016887">
    <property type="term" value="F:ATP hydrolysis activity"/>
    <property type="evidence" value="ECO:0000318"/>
    <property type="project" value="GO_Central"/>
</dbReference>
<dbReference type="InterPro" id="IPR038718">
    <property type="entry name" value="SNF2-like_sf"/>
</dbReference>
<dbReference type="Pfam" id="PF00385">
    <property type="entry name" value="Chromo"/>
    <property type="match status" value="1"/>
</dbReference>
<dbReference type="Pfam" id="PF00271">
    <property type="entry name" value="Helicase_C"/>
    <property type="match status" value="1"/>
</dbReference>
<dbReference type="SMART" id="SM00298">
    <property type="entry name" value="CHROMO"/>
    <property type="match status" value="2"/>
</dbReference>
<reference evidence="11" key="2">
    <citation type="journal article" date="2007" name="Science">
        <title>Draft genome sequence of the sexually transmitted pathogen Trichomonas vaginalis.</title>
        <authorList>
            <person name="Carlton J.M."/>
            <person name="Hirt R.P."/>
            <person name="Silva J.C."/>
            <person name="Delcher A.L."/>
            <person name="Schatz M."/>
            <person name="Zhao Q."/>
            <person name="Wortman J.R."/>
            <person name="Bidwell S.L."/>
            <person name="Alsmark U.C.M."/>
            <person name="Besteiro S."/>
            <person name="Sicheritz-Ponten T."/>
            <person name="Noel C.J."/>
            <person name="Dacks J.B."/>
            <person name="Foster P.G."/>
            <person name="Simillion C."/>
            <person name="Van de Peer Y."/>
            <person name="Miranda-Saavedra D."/>
            <person name="Barton G.J."/>
            <person name="Westrop G.D."/>
            <person name="Mueller S."/>
            <person name="Dessi D."/>
            <person name="Fiori P.L."/>
            <person name="Ren Q."/>
            <person name="Paulsen I."/>
            <person name="Zhang H."/>
            <person name="Bastida-Corcuera F.D."/>
            <person name="Simoes-Barbosa A."/>
            <person name="Brown M.T."/>
            <person name="Hayes R.D."/>
            <person name="Mukherjee M."/>
            <person name="Okumura C.Y."/>
            <person name="Schneider R."/>
            <person name="Smith A.J."/>
            <person name="Vanacova S."/>
            <person name="Villalvazo M."/>
            <person name="Haas B.J."/>
            <person name="Pertea M."/>
            <person name="Feldblyum T.V."/>
            <person name="Utterback T.R."/>
            <person name="Shu C.L."/>
            <person name="Osoegawa K."/>
            <person name="de Jong P.J."/>
            <person name="Hrdy I."/>
            <person name="Horvathova L."/>
            <person name="Zubacova Z."/>
            <person name="Dolezal P."/>
            <person name="Malik S.B."/>
            <person name="Logsdon J.M. Jr."/>
            <person name="Henze K."/>
            <person name="Gupta A."/>
            <person name="Wang C.C."/>
            <person name="Dunne R.L."/>
            <person name="Upcroft J.A."/>
            <person name="Upcroft P."/>
            <person name="White O."/>
            <person name="Salzberg S.L."/>
            <person name="Tang P."/>
            <person name="Chiu C.-H."/>
            <person name="Lee Y.-S."/>
            <person name="Embley T.M."/>
            <person name="Coombs G.H."/>
            <person name="Mottram J.C."/>
            <person name="Tachezy J."/>
            <person name="Fraser-Liggett C.M."/>
            <person name="Johnson P.J."/>
        </authorList>
    </citation>
    <scope>NUCLEOTIDE SEQUENCE [LARGE SCALE GENOMIC DNA]</scope>
    <source>
        <strain evidence="11">G3</strain>
    </source>
</reference>
<keyword evidence="2" id="KW-0677">Repeat</keyword>
<comment type="subcellular location">
    <subcellularLocation>
        <location evidence="1">Nucleus</location>
    </subcellularLocation>
</comment>
<dbReference type="InterPro" id="IPR001650">
    <property type="entry name" value="Helicase_C-like"/>
</dbReference>
<dbReference type="InterPro" id="IPR000953">
    <property type="entry name" value="Chromo/chromo_shadow_dom"/>
</dbReference>
<evidence type="ECO:0000259" key="8">
    <source>
        <dbReference type="PROSITE" id="PS50013"/>
    </source>
</evidence>
<dbReference type="GO" id="GO:0000785">
    <property type="term" value="C:chromatin"/>
    <property type="evidence" value="ECO:0000318"/>
    <property type="project" value="GO_Central"/>
</dbReference>
<keyword evidence="12" id="KW-1185">Reference proteome</keyword>
<keyword evidence="3" id="KW-0547">Nucleotide-binding</keyword>